<name>A0A8T0E0U8_ARGBR</name>
<evidence type="ECO:0000313" key="3">
    <source>
        <dbReference type="Proteomes" id="UP000807504"/>
    </source>
</evidence>
<organism evidence="2 3">
    <name type="scientific">Argiope bruennichi</name>
    <name type="common">Wasp spider</name>
    <name type="synonym">Aranea bruennichi</name>
    <dbReference type="NCBI Taxonomy" id="94029"/>
    <lineage>
        <taxon>Eukaryota</taxon>
        <taxon>Metazoa</taxon>
        <taxon>Ecdysozoa</taxon>
        <taxon>Arthropoda</taxon>
        <taxon>Chelicerata</taxon>
        <taxon>Arachnida</taxon>
        <taxon>Araneae</taxon>
        <taxon>Araneomorphae</taxon>
        <taxon>Entelegynae</taxon>
        <taxon>Araneoidea</taxon>
        <taxon>Araneidae</taxon>
        <taxon>Argiope</taxon>
    </lineage>
</organism>
<sequence length="73" mass="8040">MMKHLVFLLLFGLIVSTYAINVEEYIEHFAAVGCSRKVDSTGSNFLIKVCGSCLRYTTKVVKIDQGLCGNVHG</sequence>
<comment type="caution">
    <text evidence="2">The sequence shown here is derived from an EMBL/GenBank/DDBJ whole genome shotgun (WGS) entry which is preliminary data.</text>
</comment>
<evidence type="ECO:0000313" key="2">
    <source>
        <dbReference type="EMBL" id="KAF8763976.1"/>
    </source>
</evidence>
<accession>A0A8T0E0U8</accession>
<reference evidence="2" key="2">
    <citation type="submission" date="2020-06" db="EMBL/GenBank/DDBJ databases">
        <authorList>
            <person name="Sheffer M."/>
        </authorList>
    </citation>
    <scope>NUCLEOTIDE SEQUENCE</scope>
</reference>
<gene>
    <name evidence="2" type="ORF">HNY73_022100</name>
</gene>
<reference evidence="2" key="1">
    <citation type="journal article" date="2020" name="bioRxiv">
        <title>Chromosome-level reference genome of the European wasp spider Argiope bruennichi: a resource for studies on range expansion and evolutionary adaptation.</title>
        <authorList>
            <person name="Sheffer M.M."/>
            <person name="Hoppe A."/>
            <person name="Krehenwinkel H."/>
            <person name="Uhl G."/>
            <person name="Kuss A.W."/>
            <person name="Jensen L."/>
            <person name="Jensen C."/>
            <person name="Gillespie R.G."/>
            <person name="Hoff K.J."/>
            <person name="Prost S."/>
        </authorList>
    </citation>
    <scope>NUCLEOTIDE SEQUENCE</scope>
</reference>
<keyword evidence="3" id="KW-1185">Reference proteome</keyword>
<feature type="signal peptide" evidence="1">
    <location>
        <begin position="1"/>
        <end position="19"/>
    </location>
</feature>
<dbReference type="EMBL" id="JABXBU010002231">
    <property type="protein sequence ID" value="KAF8763976.1"/>
    <property type="molecule type" value="Genomic_DNA"/>
</dbReference>
<proteinExistence type="predicted"/>
<feature type="chain" id="PRO_5035914012" evidence="1">
    <location>
        <begin position="20"/>
        <end position="73"/>
    </location>
</feature>
<dbReference type="Proteomes" id="UP000807504">
    <property type="component" value="Unassembled WGS sequence"/>
</dbReference>
<evidence type="ECO:0000256" key="1">
    <source>
        <dbReference type="SAM" id="SignalP"/>
    </source>
</evidence>
<keyword evidence="1" id="KW-0732">Signal</keyword>
<protein>
    <submittedName>
        <fullName evidence="2">Uncharacterized protein</fullName>
    </submittedName>
</protein>
<dbReference type="AlphaFoldDB" id="A0A8T0E0U8"/>